<dbReference type="GO" id="GO:0055085">
    <property type="term" value="P:transmembrane transport"/>
    <property type="evidence" value="ECO:0007669"/>
    <property type="project" value="TreeGrafter"/>
</dbReference>
<dbReference type="EMBL" id="LVYD01000002">
    <property type="protein sequence ID" value="OQP66278.1"/>
    <property type="molecule type" value="Genomic_DNA"/>
</dbReference>
<keyword evidence="4" id="KW-1003">Cell membrane</keyword>
<feature type="transmembrane region" description="Helical" evidence="8">
    <location>
        <begin position="203"/>
        <end position="225"/>
    </location>
</feature>
<dbReference type="PANTHER" id="PTHR21716:SF53">
    <property type="entry name" value="PERMEASE PERM-RELATED"/>
    <property type="match status" value="1"/>
</dbReference>
<evidence type="ECO:0000256" key="7">
    <source>
        <dbReference type="ARBA" id="ARBA00023136"/>
    </source>
</evidence>
<evidence type="ECO:0000256" key="2">
    <source>
        <dbReference type="ARBA" id="ARBA00009773"/>
    </source>
</evidence>
<comment type="subcellular location">
    <subcellularLocation>
        <location evidence="1">Cell membrane</location>
        <topology evidence="1">Multi-pass membrane protein</topology>
    </subcellularLocation>
</comment>
<reference evidence="9 10" key="1">
    <citation type="submission" date="2016-03" db="EMBL/GenBank/DDBJ databases">
        <title>Niastella vici sp. nov., isolated from farmland soil.</title>
        <authorList>
            <person name="Chen L."/>
            <person name="Wang D."/>
            <person name="Yang S."/>
            <person name="Wang G."/>
        </authorList>
    </citation>
    <scope>NUCLEOTIDE SEQUENCE [LARGE SCALE GENOMIC DNA]</scope>
    <source>
        <strain evidence="9 10">DJ57</strain>
    </source>
</reference>
<evidence type="ECO:0000313" key="10">
    <source>
        <dbReference type="Proteomes" id="UP000192796"/>
    </source>
</evidence>
<keyword evidence="6 8" id="KW-1133">Transmembrane helix</keyword>
<dbReference type="GO" id="GO:0005886">
    <property type="term" value="C:plasma membrane"/>
    <property type="evidence" value="ECO:0007669"/>
    <property type="project" value="UniProtKB-SubCell"/>
</dbReference>
<accession>A0A1V9G721</accession>
<dbReference type="RefSeq" id="WP_081145214.1">
    <property type="nucleotide sequence ID" value="NZ_LVYD01000002.1"/>
</dbReference>
<feature type="transmembrane region" description="Helical" evidence="8">
    <location>
        <begin position="146"/>
        <end position="169"/>
    </location>
</feature>
<name>A0A1V9G721_9BACT</name>
<dbReference type="InterPro" id="IPR002549">
    <property type="entry name" value="AI-2E-like"/>
</dbReference>
<evidence type="ECO:0000256" key="3">
    <source>
        <dbReference type="ARBA" id="ARBA00022448"/>
    </source>
</evidence>
<keyword evidence="5 8" id="KW-0812">Transmembrane</keyword>
<evidence type="ECO:0000256" key="5">
    <source>
        <dbReference type="ARBA" id="ARBA00022692"/>
    </source>
</evidence>
<dbReference type="OrthoDB" id="9793390at2"/>
<keyword evidence="7 8" id="KW-0472">Membrane</keyword>
<keyword evidence="10" id="KW-1185">Reference proteome</keyword>
<feature type="transmembrane region" description="Helical" evidence="8">
    <location>
        <begin position="7"/>
        <end position="27"/>
    </location>
</feature>
<proteinExistence type="inferred from homology"/>
<feature type="transmembrane region" description="Helical" evidence="8">
    <location>
        <begin position="231"/>
        <end position="260"/>
    </location>
</feature>
<comment type="similarity">
    <text evidence="2">Belongs to the autoinducer-2 exporter (AI-2E) (TC 2.A.86) family.</text>
</comment>
<feature type="transmembrane region" description="Helical" evidence="8">
    <location>
        <begin position="267"/>
        <end position="287"/>
    </location>
</feature>
<feature type="transmembrane region" description="Helical" evidence="8">
    <location>
        <begin position="299"/>
        <end position="328"/>
    </location>
</feature>
<dbReference type="PANTHER" id="PTHR21716">
    <property type="entry name" value="TRANSMEMBRANE PROTEIN"/>
    <property type="match status" value="1"/>
</dbReference>
<dbReference type="Pfam" id="PF01594">
    <property type="entry name" value="AI-2E_transport"/>
    <property type="match status" value="1"/>
</dbReference>
<evidence type="ECO:0000256" key="6">
    <source>
        <dbReference type="ARBA" id="ARBA00022989"/>
    </source>
</evidence>
<protein>
    <submittedName>
        <fullName evidence="9">AI-2E family transporter</fullName>
    </submittedName>
</protein>
<gene>
    <name evidence="9" type="ORF">A3860_12295</name>
</gene>
<comment type="caution">
    <text evidence="9">The sequence shown here is derived from an EMBL/GenBank/DDBJ whole genome shotgun (WGS) entry which is preliminary data.</text>
</comment>
<sequence length="367" mass="40709">MNTTGKTPFVIVAALGITGLFIFFYILYIGSGIILPVIYAAIMAVLLNPLVNRLCRHRINRVLAIGIAVILLLLLFFGLMYFVIDQSLRFADSLPVLQQKLNMLLQQFTQWASRTFRVSGDKVDKYIVDTENRQLNASAAILGQTLITATAVLKLFFLIPVYVFMFLFYKPLLLDFFSRVFRRESHETVGEVLYETKTLIQSYLVGLLLEAAIVAALNGIGLLLLGIDYALLLAIIGALLNIIPYIGGIVAVVLPVLIAYTTKSPVYVLWVLALYMAVQFIDNHYIMPRIVASKVRINALVSIVVVFIGGAIWGVAGMFLAVPLTAILKVIFDRITPLNPWGFLLGDTMPPIGKIIFKSPPESKKKP</sequence>
<keyword evidence="3" id="KW-0813">Transport</keyword>
<organism evidence="9 10">
    <name type="scientific">Niastella vici</name>
    <dbReference type="NCBI Taxonomy" id="1703345"/>
    <lineage>
        <taxon>Bacteria</taxon>
        <taxon>Pseudomonadati</taxon>
        <taxon>Bacteroidota</taxon>
        <taxon>Chitinophagia</taxon>
        <taxon>Chitinophagales</taxon>
        <taxon>Chitinophagaceae</taxon>
        <taxon>Niastella</taxon>
    </lineage>
</organism>
<evidence type="ECO:0000256" key="1">
    <source>
        <dbReference type="ARBA" id="ARBA00004651"/>
    </source>
</evidence>
<dbReference type="Proteomes" id="UP000192796">
    <property type="component" value="Unassembled WGS sequence"/>
</dbReference>
<dbReference type="STRING" id="1703345.A3860_12295"/>
<evidence type="ECO:0000256" key="4">
    <source>
        <dbReference type="ARBA" id="ARBA00022475"/>
    </source>
</evidence>
<feature type="transmembrane region" description="Helical" evidence="8">
    <location>
        <begin position="63"/>
        <end position="84"/>
    </location>
</feature>
<evidence type="ECO:0000313" key="9">
    <source>
        <dbReference type="EMBL" id="OQP66278.1"/>
    </source>
</evidence>
<feature type="transmembrane region" description="Helical" evidence="8">
    <location>
        <begin position="33"/>
        <end position="51"/>
    </location>
</feature>
<dbReference type="AlphaFoldDB" id="A0A1V9G721"/>
<evidence type="ECO:0000256" key="8">
    <source>
        <dbReference type="SAM" id="Phobius"/>
    </source>
</evidence>